<keyword evidence="1" id="KW-0862">Zinc</keyword>
<dbReference type="GO" id="GO:0003676">
    <property type="term" value="F:nucleic acid binding"/>
    <property type="evidence" value="ECO:0007669"/>
    <property type="project" value="InterPro"/>
</dbReference>
<keyword evidence="1" id="KW-0479">Metal-binding</keyword>
<comment type="caution">
    <text evidence="3">The sequence shown here is derived from an EMBL/GenBank/DDBJ whole genome shotgun (WGS) entry which is preliminary data.</text>
</comment>
<dbReference type="GO" id="GO:0008270">
    <property type="term" value="F:zinc ion binding"/>
    <property type="evidence" value="ECO:0007669"/>
    <property type="project" value="UniProtKB-KW"/>
</dbReference>
<proteinExistence type="predicted"/>
<name>A0A9P7GGJ1_9AGAR</name>
<dbReference type="InterPro" id="IPR001878">
    <property type="entry name" value="Znf_CCHC"/>
</dbReference>
<keyword evidence="4" id="KW-1185">Reference proteome</keyword>
<organism evidence="3 4">
    <name type="scientific">Asterophora parasitica</name>
    <dbReference type="NCBI Taxonomy" id="117018"/>
    <lineage>
        <taxon>Eukaryota</taxon>
        <taxon>Fungi</taxon>
        <taxon>Dikarya</taxon>
        <taxon>Basidiomycota</taxon>
        <taxon>Agaricomycotina</taxon>
        <taxon>Agaricomycetes</taxon>
        <taxon>Agaricomycetidae</taxon>
        <taxon>Agaricales</taxon>
        <taxon>Tricholomatineae</taxon>
        <taxon>Lyophyllaceae</taxon>
        <taxon>Asterophora</taxon>
    </lineage>
</organism>
<evidence type="ECO:0000259" key="2">
    <source>
        <dbReference type="PROSITE" id="PS50158"/>
    </source>
</evidence>
<reference evidence="3" key="1">
    <citation type="submission" date="2020-07" db="EMBL/GenBank/DDBJ databases">
        <authorList>
            <person name="Nieuwenhuis M."/>
            <person name="Van De Peppel L.J.J."/>
        </authorList>
    </citation>
    <scope>NUCLEOTIDE SEQUENCE</scope>
    <source>
        <strain evidence="3">AP01</strain>
        <tissue evidence="3">Mycelium</tissue>
    </source>
</reference>
<dbReference type="PROSITE" id="PS50158">
    <property type="entry name" value="ZF_CCHC"/>
    <property type="match status" value="1"/>
</dbReference>
<reference evidence="3" key="2">
    <citation type="submission" date="2021-10" db="EMBL/GenBank/DDBJ databases">
        <title>Phylogenomics reveals ancestral predisposition of the termite-cultivated fungus Termitomyces towards a domesticated lifestyle.</title>
        <authorList>
            <person name="Auxier B."/>
            <person name="Grum-Grzhimaylo A."/>
            <person name="Cardenas M.E."/>
            <person name="Lodge J.D."/>
            <person name="Laessoe T."/>
            <person name="Pedersen O."/>
            <person name="Smith M.E."/>
            <person name="Kuyper T.W."/>
            <person name="Franco-Molano E.A."/>
            <person name="Baroni T.J."/>
            <person name="Aanen D.K."/>
        </authorList>
    </citation>
    <scope>NUCLEOTIDE SEQUENCE</scope>
    <source>
        <strain evidence="3">AP01</strain>
        <tissue evidence="3">Mycelium</tissue>
    </source>
</reference>
<accession>A0A9P7GGJ1</accession>
<protein>
    <recommendedName>
        <fullName evidence="2">CCHC-type domain-containing protein</fullName>
    </recommendedName>
</protein>
<dbReference type="EMBL" id="JABCKV010000015">
    <property type="protein sequence ID" value="KAG5646930.1"/>
    <property type="molecule type" value="Genomic_DNA"/>
</dbReference>
<evidence type="ECO:0000256" key="1">
    <source>
        <dbReference type="PROSITE-ProRule" id="PRU00047"/>
    </source>
</evidence>
<sequence length="367" mass="40396">MADPASAKPPSGSSGKAWQHLVAIKQNFQDLANAQTATTTAIRDLTRQLADLATALNSTPTIPPAVVPSPAPAVVVELAPIVMAPKSCEFHACLLLLAMFTGDHSDGRWFIQACKLYFTMAPASHFALHTRAIGWALIQIQEGCSANYVECVVQEEITQFTSWDNFWDCFAWEFYKADMEATTSLTLELEAYYQHEHDIDLHPDDTQVEAWMTAACKQAFIIKTEANFTCSWFPAKTAKQVPTFAPGQILVASPCFLLAAPALAPSQPLFPSLMVHIALVLVPAALKSLPMGMLMDINKMHAACMAEVICHRCSQKGHYKQDCLFCHHLHFMDDKAKDELTMQLLAQQDMLAAESQAATSDDSDIYV</sequence>
<dbReference type="Proteomes" id="UP000775547">
    <property type="component" value="Unassembled WGS sequence"/>
</dbReference>
<evidence type="ECO:0000313" key="4">
    <source>
        <dbReference type="Proteomes" id="UP000775547"/>
    </source>
</evidence>
<evidence type="ECO:0000313" key="3">
    <source>
        <dbReference type="EMBL" id="KAG5646930.1"/>
    </source>
</evidence>
<dbReference type="AlphaFoldDB" id="A0A9P7GGJ1"/>
<gene>
    <name evidence="3" type="ORF">DXG03_002006</name>
</gene>
<feature type="domain" description="CCHC-type" evidence="2">
    <location>
        <begin position="310"/>
        <end position="323"/>
    </location>
</feature>
<keyword evidence="1" id="KW-0863">Zinc-finger</keyword>